<dbReference type="Proteomes" id="UP001142078">
    <property type="component" value="Unassembled WGS sequence"/>
</dbReference>
<dbReference type="EMBL" id="JANJZL010000017">
    <property type="protein sequence ID" value="MCR2045422.1"/>
    <property type="molecule type" value="Genomic_DNA"/>
</dbReference>
<evidence type="ECO:0000256" key="1">
    <source>
        <dbReference type="ARBA" id="ARBA00022448"/>
    </source>
</evidence>
<proteinExistence type="predicted"/>
<dbReference type="PROSITE" id="PS00211">
    <property type="entry name" value="ABC_TRANSPORTER_1"/>
    <property type="match status" value="1"/>
</dbReference>
<dbReference type="GO" id="GO:0016887">
    <property type="term" value="F:ATP hydrolysis activity"/>
    <property type="evidence" value="ECO:0007669"/>
    <property type="project" value="InterPro"/>
</dbReference>
<evidence type="ECO:0000313" key="5">
    <source>
        <dbReference type="EMBL" id="MCR2045422.1"/>
    </source>
</evidence>
<dbReference type="CDD" id="cd03230">
    <property type="entry name" value="ABC_DR_subfamily_A"/>
    <property type="match status" value="1"/>
</dbReference>
<organism evidence="5 6">
    <name type="scientific">Anaerosalibacter massiliensis</name>
    <dbReference type="NCBI Taxonomy" id="1347392"/>
    <lineage>
        <taxon>Bacteria</taxon>
        <taxon>Bacillati</taxon>
        <taxon>Bacillota</taxon>
        <taxon>Tissierellia</taxon>
        <taxon>Tissierellales</taxon>
        <taxon>Sporanaerobacteraceae</taxon>
        <taxon>Anaerosalibacter</taxon>
    </lineage>
</organism>
<evidence type="ECO:0000256" key="2">
    <source>
        <dbReference type="ARBA" id="ARBA00022741"/>
    </source>
</evidence>
<reference evidence="5" key="1">
    <citation type="submission" date="2022-07" db="EMBL/GenBank/DDBJ databases">
        <title>Enhanced cultured diversity of the mouse gut microbiota enables custom-made synthetic communities.</title>
        <authorList>
            <person name="Afrizal A."/>
        </authorList>
    </citation>
    <scope>NUCLEOTIDE SEQUENCE</scope>
    <source>
        <strain evidence="5">DSM 29482</strain>
    </source>
</reference>
<dbReference type="OrthoDB" id="9804819at2"/>
<dbReference type="PROSITE" id="PS50893">
    <property type="entry name" value="ABC_TRANSPORTER_2"/>
    <property type="match status" value="1"/>
</dbReference>
<keyword evidence="2" id="KW-0547">Nucleotide-binding</keyword>
<dbReference type="PANTHER" id="PTHR42939:SF3">
    <property type="entry name" value="ABC TRANSPORTER ATP-BINDING COMPONENT"/>
    <property type="match status" value="1"/>
</dbReference>
<dbReference type="InterPro" id="IPR003593">
    <property type="entry name" value="AAA+_ATPase"/>
</dbReference>
<dbReference type="Pfam" id="PF00005">
    <property type="entry name" value="ABC_tran"/>
    <property type="match status" value="1"/>
</dbReference>
<accession>A0A9X2S837</accession>
<evidence type="ECO:0000256" key="3">
    <source>
        <dbReference type="ARBA" id="ARBA00022840"/>
    </source>
</evidence>
<feature type="domain" description="ABC transporter" evidence="4">
    <location>
        <begin position="5"/>
        <end position="230"/>
    </location>
</feature>
<dbReference type="SUPFAM" id="SSF52540">
    <property type="entry name" value="P-loop containing nucleoside triphosphate hydrolases"/>
    <property type="match status" value="1"/>
</dbReference>
<dbReference type="InterPro" id="IPR017871">
    <property type="entry name" value="ABC_transporter-like_CS"/>
</dbReference>
<dbReference type="AlphaFoldDB" id="A0A9X2S837"/>
<dbReference type="Gene3D" id="3.40.50.300">
    <property type="entry name" value="P-loop containing nucleotide triphosphate hydrolases"/>
    <property type="match status" value="1"/>
</dbReference>
<dbReference type="PANTHER" id="PTHR42939">
    <property type="entry name" value="ABC TRANSPORTER ATP-BINDING PROTEIN ALBC-RELATED"/>
    <property type="match status" value="1"/>
</dbReference>
<keyword evidence="3 5" id="KW-0067">ATP-binding</keyword>
<comment type="caution">
    <text evidence="5">The sequence shown here is derived from an EMBL/GenBank/DDBJ whole genome shotgun (WGS) entry which is preliminary data.</text>
</comment>
<dbReference type="RefSeq" id="WP_042682443.1">
    <property type="nucleotide sequence ID" value="NZ_CABKTM010000044.1"/>
</dbReference>
<keyword evidence="6" id="KW-1185">Reference proteome</keyword>
<gene>
    <name evidence="5" type="ORF">NSA23_15075</name>
</gene>
<evidence type="ECO:0000259" key="4">
    <source>
        <dbReference type="PROSITE" id="PS50893"/>
    </source>
</evidence>
<dbReference type="InterPro" id="IPR003439">
    <property type="entry name" value="ABC_transporter-like_ATP-bd"/>
</dbReference>
<keyword evidence="1" id="KW-0813">Transport</keyword>
<sequence length="291" mass="33466">MKNIVEIKNLTKSYPNFKLDSINMELPYGEIIGLIGENGAGKTTLISLLLNQLHLESGEIRIFDMKYNKNEMKIKQNIGFVVDECCFHSCLNPKEINNIMKYIYSKWCSETFFKLLKDLKISEVIEVNEMSKGMKKKLMLAVALSHNPKLLILDEVTSGLDPVIRDDILTILQRSVLNKKTTVIFSTHITSDLDKIADKVAFLHKGKLVFYEPMDILKKKYKIVECSKNNYNIIKKENIVTSYLQNGKYHVLINNKENISNYKGLVDVKTPNLDDIMLAYIKGDRNYDRAT</sequence>
<name>A0A9X2S837_9FIRM</name>
<dbReference type="SMART" id="SM00382">
    <property type="entry name" value="AAA"/>
    <property type="match status" value="1"/>
</dbReference>
<dbReference type="GO" id="GO:0005524">
    <property type="term" value="F:ATP binding"/>
    <property type="evidence" value="ECO:0007669"/>
    <property type="project" value="UniProtKB-KW"/>
</dbReference>
<dbReference type="InterPro" id="IPR051782">
    <property type="entry name" value="ABC_Transporter_VariousFunc"/>
</dbReference>
<protein>
    <submittedName>
        <fullName evidence="5">ABC transporter ATP-binding protein</fullName>
    </submittedName>
</protein>
<dbReference type="InterPro" id="IPR027417">
    <property type="entry name" value="P-loop_NTPase"/>
</dbReference>
<evidence type="ECO:0000313" key="6">
    <source>
        <dbReference type="Proteomes" id="UP001142078"/>
    </source>
</evidence>